<comment type="caution">
    <text evidence="1">The sequence shown here is derived from an EMBL/GenBank/DDBJ whole genome shotgun (WGS) entry which is preliminary data.</text>
</comment>
<protein>
    <submittedName>
        <fullName evidence="1">Unnamed protein product</fullName>
    </submittedName>
</protein>
<gene>
    <name evidence="1" type="ORF">Amon02_000158100</name>
</gene>
<name>A0ACB5SVM0_AMBMO</name>
<reference evidence="1" key="1">
    <citation type="submission" date="2023-04" db="EMBL/GenBank/DDBJ databases">
        <title>Ambrosiozyma monospora NBRC 10751.</title>
        <authorList>
            <person name="Ichikawa N."/>
            <person name="Sato H."/>
            <person name="Tonouchi N."/>
        </authorList>
    </citation>
    <scope>NUCLEOTIDE SEQUENCE</scope>
    <source>
        <strain evidence="1">NBRC 10751</strain>
    </source>
</reference>
<proteinExistence type="predicted"/>
<keyword evidence="2" id="KW-1185">Reference proteome</keyword>
<sequence length="437" mass="49085">MDFTVPRGLPPQIDQQLQKLVSDFHEGYLTEKGYVKKRLELLDLASQPQPDQMTSMTGVTGVSTMSSMTGMTGMTGMSGLLSTPATDLSTPSSPYHHRTSLSIDNTISSPSYSVHHHRSDTAGSSIGFSDHEFKSDYLTESITTSSHNQYNYYTDELSNEHQQGYYNTPLPNGLAFQQEQPKELQKPLDPRDLQQLADSDSAFQSLPKILRSRGGVYGRETAILVVDPRGKETHTISWEKLYLRAEKISHQIKNKAALYPGDRVCLIYQSAEIIDFVVALYGCFLSGTVAVPMSAKSQTKELVKIMNDTQSHLCLMSDTVYKHFDKLHHNSKVSPWPKGMEIWKTTDMGIYQPSRKADPPAIKVSDLAYIEYTRSSIGELRGVVISHKTIMNQMKSLTSILTSMPDYDTTNFVRSEVKQQRSRNILYDAYLDSSEVH</sequence>
<dbReference type="EMBL" id="BSXS01000791">
    <property type="protein sequence ID" value="GME73926.1"/>
    <property type="molecule type" value="Genomic_DNA"/>
</dbReference>
<dbReference type="Proteomes" id="UP001165064">
    <property type="component" value="Unassembled WGS sequence"/>
</dbReference>
<organism evidence="1 2">
    <name type="scientific">Ambrosiozyma monospora</name>
    <name type="common">Yeast</name>
    <name type="synonym">Endomycopsis monosporus</name>
    <dbReference type="NCBI Taxonomy" id="43982"/>
    <lineage>
        <taxon>Eukaryota</taxon>
        <taxon>Fungi</taxon>
        <taxon>Dikarya</taxon>
        <taxon>Ascomycota</taxon>
        <taxon>Saccharomycotina</taxon>
        <taxon>Pichiomycetes</taxon>
        <taxon>Pichiales</taxon>
        <taxon>Pichiaceae</taxon>
        <taxon>Ambrosiozyma</taxon>
    </lineage>
</organism>
<evidence type="ECO:0000313" key="2">
    <source>
        <dbReference type="Proteomes" id="UP001165064"/>
    </source>
</evidence>
<evidence type="ECO:0000313" key="1">
    <source>
        <dbReference type="EMBL" id="GME73926.1"/>
    </source>
</evidence>
<accession>A0ACB5SVM0</accession>